<proteinExistence type="predicted"/>
<dbReference type="Proteomes" id="UP000887572">
    <property type="component" value="Unplaced"/>
</dbReference>
<reference evidence="3" key="1">
    <citation type="submission" date="2022-11" db="UniProtKB">
        <authorList>
            <consortium name="WormBaseParasite"/>
        </authorList>
    </citation>
    <scope>IDENTIFICATION</scope>
</reference>
<evidence type="ECO:0000313" key="2">
    <source>
        <dbReference type="Proteomes" id="UP000887572"/>
    </source>
</evidence>
<feature type="compositionally biased region" description="Polar residues" evidence="1">
    <location>
        <begin position="128"/>
        <end position="144"/>
    </location>
</feature>
<feature type="compositionally biased region" description="Acidic residues" evidence="1">
    <location>
        <begin position="113"/>
        <end position="124"/>
    </location>
</feature>
<dbReference type="InterPro" id="IPR035985">
    <property type="entry name" value="Ubiquitin-activating_enz"/>
</dbReference>
<dbReference type="Gene3D" id="3.40.50.720">
    <property type="entry name" value="NAD(P)-binding Rossmann-like Domain"/>
    <property type="match status" value="1"/>
</dbReference>
<dbReference type="AlphaFoldDB" id="A0A914GTJ4"/>
<protein>
    <submittedName>
        <fullName evidence="3">Uncharacterized protein</fullName>
    </submittedName>
</protein>
<keyword evidence="2" id="KW-1185">Reference proteome</keyword>
<organism evidence="2 3">
    <name type="scientific">Globodera rostochiensis</name>
    <name type="common">Golden nematode worm</name>
    <name type="synonym">Heterodera rostochiensis</name>
    <dbReference type="NCBI Taxonomy" id="31243"/>
    <lineage>
        <taxon>Eukaryota</taxon>
        <taxon>Metazoa</taxon>
        <taxon>Ecdysozoa</taxon>
        <taxon>Nematoda</taxon>
        <taxon>Chromadorea</taxon>
        <taxon>Rhabditida</taxon>
        <taxon>Tylenchina</taxon>
        <taxon>Tylenchomorpha</taxon>
        <taxon>Tylenchoidea</taxon>
        <taxon>Heteroderidae</taxon>
        <taxon>Heteroderinae</taxon>
        <taxon>Globodera</taxon>
    </lineage>
</organism>
<dbReference type="WBParaSite" id="Gr19_v10_g11131.t1">
    <property type="protein sequence ID" value="Gr19_v10_g11131.t1"/>
    <property type="gene ID" value="Gr19_v10_g11131"/>
</dbReference>
<dbReference type="GO" id="GO:0008641">
    <property type="term" value="F:ubiquitin-like modifier activating enzyme activity"/>
    <property type="evidence" value="ECO:0007669"/>
    <property type="project" value="InterPro"/>
</dbReference>
<sequence>MRWSKVPENVNKVLSDPKTLNASVQTNGSSGALTMGQLPDMTSDSKRYAQLLGVFRNKSMEDAAQLFAMAKDILATRHSLLAAARTASSSSSNYVPSAVADSKSSTDESMNSTDDEALTTDESDDVSRMSTSDPIEHQNQSSMEYSVDEESVNESAAPSLLHMEENTITLERCQGFIKSASKIFSIFKQIESADVNEVPPRVHPLSWYALLRATDRFRAINGRFPGCAVSSLKNDAKELKKIVRDLFAETQDAELISRQDELVPPEAIAEVCRYSGSEPHVVAAILGGCVAQEAIKLCTHQYAVSFRVASSPNEGYRLRRSR</sequence>
<name>A0A914GTJ4_GLORO</name>
<dbReference type="SUPFAM" id="SSF69572">
    <property type="entry name" value="Activating enzymes of the ubiquitin-like proteins"/>
    <property type="match status" value="1"/>
</dbReference>
<feature type="region of interest" description="Disordered" evidence="1">
    <location>
        <begin position="92"/>
        <end position="155"/>
    </location>
</feature>
<accession>A0A914GTJ4</accession>
<evidence type="ECO:0000256" key="1">
    <source>
        <dbReference type="SAM" id="MobiDB-lite"/>
    </source>
</evidence>
<evidence type="ECO:0000313" key="3">
    <source>
        <dbReference type="WBParaSite" id="Gr19_v10_g11131.t1"/>
    </source>
</evidence>